<sequence length="112" mass="13039">MSMKMWSHPMDERRKKLQRICGGVLILSFIILVIVFLIRAILQPKKPNFVLQDATVYAFNVTAPNFLTSKILVTITSRNPNDKISLYYDKLDVFAIYQNLQITYYTAITPMY</sequence>
<name>A0ACC0FBB9_9ERIC</name>
<dbReference type="EMBL" id="CM045772">
    <property type="protein sequence ID" value="KAI7985875.1"/>
    <property type="molecule type" value="Genomic_DNA"/>
</dbReference>
<protein>
    <submittedName>
        <fullName evidence="1">NDR1/HIN1-like protein 1</fullName>
    </submittedName>
</protein>
<accession>A0ACC0FBB9</accession>
<gene>
    <name evidence="1" type="ORF">LOK49_LG14G01266</name>
</gene>
<dbReference type="Proteomes" id="UP001060215">
    <property type="component" value="Chromosome 15"/>
</dbReference>
<evidence type="ECO:0000313" key="1">
    <source>
        <dbReference type="EMBL" id="KAI7985875.1"/>
    </source>
</evidence>
<evidence type="ECO:0000313" key="2">
    <source>
        <dbReference type="Proteomes" id="UP001060215"/>
    </source>
</evidence>
<keyword evidence="2" id="KW-1185">Reference proteome</keyword>
<proteinExistence type="predicted"/>
<organism evidence="1 2">
    <name type="scientific">Camellia lanceoleosa</name>
    <dbReference type="NCBI Taxonomy" id="1840588"/>
    <lineage>
        <taxon>Eukaryota</taxon>
        <taxon>Viridiplantae</taxon>
        <taxon>Streptophyta</taxon>
        <taxon>Embryophyta</taxon>
        <taxon>Tracheophyta</taxon>
        <taxon>Spermatophyta</taxon>
        <taxon>Magnoliopsida</taxon>
        <taxon>eudicotyledons</taxon>
        <taxon>Gunneridae</taxon>
        <taxon>Pentapetalae</taxon>
        <taxon>asterids</taxon>
        <taxon>Ericales</taxon>
        <taxon>Theaceae</taxon>
        <taxon>Camellia</taxon>
    </lineage>
</organism>
<reference evidence="1 2" key="1">
    <citation type="journal article" date="2022" name="Plant J.">
        <title>Chromosome-level genome of Camellia lanceoleosa provides a valuable resource for understanding genome evolution and self-incompatibility.</title>
        <authorList>
            <person name="Gong W."/>
            <person name="Xiao S."/>
            <person name="Wang L."/>
            <person name="Liao Z."/>
            <person name="Chang Y."/>
            <person name="Mo W."/>
            <person name="Hu G."/>
            <person name="Li W."/>
            <person name="Zhao G."/>
            <person name="Zhu H."/>
            <person name="Hu X."/>
            <person name="Ji K."/>
            <person name="Xiang X."/>
            <person name="Song Q."/>
            <person name="Yuan D."/>
            <person name="Jin S."/>
            <person name="Zhang L."/>
        </authorList>
    </citation>
    <scope>NUCLEOTIDE SEQUENCE [LARGE SCALE GENOMIC DNA]</scope>
    <source>
        <strain evidence="1">SQ_2022a</strain>
    </source>
</reference>
<comment type="caution">
    <text evidence="1">The sequence shown here is derived from an EMBL/GenBank/DDBJ whole genome shotgun (WGS) entry which is preliminary data.</text>
</comment>